<dbReference type="Pfam" id="PF00356">
    <property type="entry name" value="LacI"/>
    <property type="match status" value="1"/>
</dbReference>
<evidence type="ECO:0000256" key="1">
    <source>
        <dbReference type="ARBA" id="ARBA00022491"/>
    </source>
</evidence>
<evidence type="ECO:0000256" key="3">
    <source>
        <dbReference type="ARBA" id="ARBA00023125"/>
    </source>
</evidence>
<organism evidence="6 7">
    <name type="scientific">Microvirga lupini</name>
    <dbReference type="NCBI Taxonomy" id="420324"/>
    <lineage>
        <taxon>Bacteria</taxon>
        <taxon>Pseudomonadati</taxon>
        <taxon>Pseudomonadota</taxon>
        <taxon>Alphaproteobacteria</taxon>
        <taxon>Hyphomicrobiales</taxon>
        <taxon>Methylobacteriaceae</taxon>
        <taxon>Microvirga</taxon>
    </lineage>
</organism>
<keyword evidence="4" id="KW-0804">Transcription</keyword>
<dbReference type="GO" id="GO:0000976">
    <property type="term" value="F:transcription cis-regulatory region binding"/>
    <property type="evidence" value="ECO:0007669"/>
    <property type="project" value="TreeGrafter"/>
</dbReference>
<sequence length="339" mass="36428">MSKQPGRQKGPVTSRDVARLLGVSQSMISRAFDPRASVSPANRTRIVEAARALGYEPNVIARSLATRRSSIVAIVMGSMENPFYTGVLDQLAQALDEAGLRSLLFRVPPGQDVDDQLPALRRYNVDGLIVASASISSRIAAEWRRDDRRVVLINRTVPDASVASISCDNCGGGRQLADLLLDSGHKRLVYVAGPRNTSTNRDREDGFMEGLMERNAGLVGRIDAGEYSFNAGAAAAHRAAALKPDGIFFANDILALGGLDALRHELRLQVPKHVSVVGFDDIEMASWPSYRLTTIRQPVSEMVSSAVAAVAASATAQANSISLPGLLVERGSVMRRHGM</sequence>
<evidence type="ECO:0000259" key="5">
    <source>
        <dbReference type="PROSITE" id="PS50932"/>
    </source>
</evidence>
<dbReference type="PROSITE" id="PS50932">
    <property type="entry name" value="HTH_LACI_2"/>
    <property type="match status" value="1"/>
</dbReference>
<dbReference type="SUPFAM" id="SSF47413">
    <property type="entry name" value="lambda repressor-like DNA-binding domains"/>
    <property type="match status" value="1"/>
</dbReference>
<keyword evidence="2" id="KW-0805">Transcription regulation</keyword>
<dbReference type="InterPro" id="IPR046335">
    <property type="entry name" value="LacI/GalR-like_sensor"/>
</dbReference>
<dbReference type="PANTHER" id="PTHR30146">
    <property type="entry name" value="LACI-RELATED TRANSCRIPTIONAL REPRESSOR"/>
    <property type="match status" value="1"/>
</dbReference>
<accession>A0A7W4YYD8</accession>
<comment type="caution">
    <text evidence="6">The sequence shown here is derived from an EMBL/GenBank/DDBJ whole genome shotgun (WGS) entry which is preliminary data.</text>
</comment>
<keyword evidence="7" id="KW-1185">Reference proteome</keyword>
<dbReference type="InterPro" id="IPR010982">
    <property type="entry name" value="Lambda_DNA-bd_dom_sf"/>
</dbReference>
<dbReference type="Pfam" id="PF13377">
    <property type="entry name" value="Peripla_BP_3"/>
    <property type="match status" value="1"/>
</dbReference>
<dbReference type="InterPro" id="IPR000843">
    <property type="entry name" value="HTH_LacI"/>
</dbReference>
<dbReference type="InterPro" id="IPR028082">
    <property type="entry name" value="Peripla_BP_I"/>
</dbReference>
<feature type="domain" description="HTH lacI-type" evidence="5">
    <location>
        <begin position="12"/>
        <end position="66"/>
    </location>
</feature>
<dbReference type="CDD" id="cd01392">
    <property type="entry name" value="HTH_LacI"/>
    <property type="match status" value="1"/>
</dbReference>
<evidence type="ECO:0000313" key="6">
    <source>
        <dbReference type="EMBL" id="MBB3021395.1"/>
    </source>
</evidence>
<keyword evidence="1" id="KW-0678">Repressor</keyword>
<dbReference type="SUPFAM" id="SSF53822">
    <property type="entry name" value="Periplasmic binding protein-like I"/>
    <property type="match status" value="1"/>
</dbReference>
<evidence type="ECO:0000256" key="2">
    <source>
        <dbReference type="ARBA" id="ARBA00023015"/>
    </source>
</evidence>
<protein>
    <submittedName>
        <fullName evidence="6">DNA-binding LacI/PurR family transcriptional regulator</fullName>
    </submittedName>
</protein>
<dbReference type="Gene3D" id="1.10.260.40">
    <property type="entry name" value="lambda repressor-like DNA-binding domains"/>
    <property type="match status" value="1"/>
</dbReference>
<reference evidence="6 7" key="1">
    <citation type="submission" date="2020-08" db="EMBL/GenBank/DDBJ databases">
        <title>The Agave Microbiome: Exploring the role of microbial communities in plant adaptations to desert environments.</title>
        <authorList>
            <person name="Partida-Martinez L.P."/>
        </authorList>
    </citation>
    <scope>NUCLEOTIDE SEQUENCE [LARGE SCALE GENOMIC DNA]</scope>
    <source>
        <strain evidence="6 7">AT3.9</strain>
    </source>
</reference>
<dbReference type="CDD" id="cd06278">
    <property type="entry name" value="PBP1_LacI-like"/>
    <property type="match status" value="1"/>
</dbReference>
<dbReference type="EMBL" id="JACHWB010000009">
    <property type="protein sequence ID" value="MBB3021395.1"/>
    <property type="molecule type" value="Genomic_DNA"/>
</dbReference>
<evidence type="ECO:0000313" key="7">
    <source>
        <dbReference type="Proteomes" id="UP000532010"/>
    </source>
</evidence>
<dbReference type="SMART" id="SM00354">
    <property type="entry name" value="HTH_LACI"/>
    <property type="match status" value="1"/>
</dbReference>
<keyword evidence="3 6" id="KW-0238">DNA-binding</keyword>
<evidence type="ECO:0000256" key="4">
    <source>
        <dbReference type="ARBA" id="ARBA00023163"/>
    </source>
</evidence>
<proteinExistence type="predicted"/>
<dbReference type="Proteomes" id="UP000532010">
    <property type="component" value="Unassembled WGS sequence"/>
</dbReference>
<dbReference type="AlphaFoldDB" id="A0A7W4YYD8"/>
<dbReference type="GO" id="GO:0003700">
    <property type="term" value="F:DNA-binding transcription factor activity"/>
    <property type="evidence" value="ECO:0007669"/>
    <property type="project" value="TreeGrafter"/>
</dbReference>
<dbReference type="PANTHER" id="PTHR30146:SF95">
    <property type="entry name" value="RIBOSE OPERON REPRESSOR"/>
    <property type="match status" value="1"/>
</dbReference>
<name>A0A7W4YYD8_9HYPH</name>
<dbReference type="Gene3D" id="3.40.50.2300">
    <property type="match status" value="2"/>
</dbReference>
<gene>
    <name evidence="6" type="ORF">FHR70_004491</name>
</gene>